<name>A0A1B2DEH6_9BACL</name>
<evidence type="ECO:0000259" key="5">
    <source>
        <dbReference type="PROSITE" id="PS50931"/>
    </source>
</evidence>
<reference evidence="6" key="1">
    <citation type="submission" date="2016-08" db="EMBL/GenBank/DDBJ databases">
        <title>Complete Genome Seqeunce of Paenibacillus sp. BIHB 4019 from tea rhizoplane.</title>
        <authorList>
            <person name="Thakur R."/>
            <person name="Swarnkar M.K."/>
            <person name="Gulati A."/>
        </authorList>
    </citation>
    <scope>NUCLEOTIDE SEQUENCE [LARGE SCALE GENOMIC DNA]</scope>
    <source>
        <strain evidence="6">BIHB4019</strain>
    </source>
</reference>
<dbReference type="GO" id="GO:0003700">
    <property type="term" value="F:DNA-binding transcription factor activity"/>
    <property type="evidence" value="ECO:0007669"/>
    <property type="project" value="InterPro"/>
</dbReference>
<sequence>MESGDLRIFRAVAREGSATKAAEALNYVQSNVTTRIQYLESELGLPLFVRSNRGMALTEAGENLLQYADRILALLDEAARTTKYSEQPVGPLRIGSIETAALTHLLPLFSRYQSEFPAVQLSLSTGGTHSLVQKVVRGELDGAFVYGPIEERNIGCVQAFSEELVLVSEAGKDNRAELLAKPMLFFDVGCTHRTRAEHFLHESGRTSYEIREFGTLDLIVKGVSAGFGVSLLPKSAIAKAAKEGLVSFHQLPEAYRDLPVEFIFRSDMKGSSALLSLLTMIGERGI</sequence>
<dbReference type="EMBL" id="CP016808">
    <property type="protein sequence ID" value="ANY66117.1"/>
    <property type="molecule type" value="Genomic_DNA"/>
</dbReference>
<dbReference type="InterPro" id="IPR005119">
    <property type="entry name" value="LysR_subst-bd"/>
</dbReference>
<evidence type="ECO:0000256" key="1">
    <source>
        <dbReference type="ARBA" id="ARBA00009437"/>
    </source>
</evidence>
<evidence type="ECO:0000256" key="3">
    <source>
        <dbReference type="ARBA" id="ARBA00023125"/>
    </source>
</evidence>
<accession>A0A1B2DEH6</accession>
<dbReference type="InterPro" id="IPR036390">
    <property type="entry name" value="WH_DNA-bd_sf"/>
</dbReference>
<keyword evidence="2" id="KW-0805">Transcription regulation</keyword>
<proteinExistence type="inferred from homology"/>
<feature type="domain" description="HTH lysR-type" evidence="5">
    <location>
        <begin position="1"/>
        <end position="58"/>
    </location>
</feature>
<dbReference type="InterPro" id="IPR036388">
    <property type="entry name" value="WH-like_DNA-bd_sf"/>
</dbReference>
<dbReference type="SUPFAM" id="SSF46785">
    <property type="entry name" value="Winged helix' DNA-binding domain"/>
    <property type="match status" value="1"/>
</dbReference>
<dbReference type="GO" id="GO:0000976">
    <property type="term" value="F:transcription cis-regulatory region binding"/>
    <property type="evidence" value="ECO:0007669"/>
    <property type="project" value="TreeGrafter"/>
</dbReference>
<dbReference type="PANTHER" id="PTHR30126:SF40">
    <property type="entry name" value="HTH-TYPE TRANSCRIPTIONAL REGULATOR GLTR"/>
    <property type="match status" value="1"/>
</dbReference>
<dbReference type="PROSITE" id="PS50931">
    <property type="entry name" value="HTH_LYSR"/>
    <property type="match status" value="1"/>
</dbReference>
<evidence type="ECO:0000256" key="4">
    <source>
        <dbReference type="ARBA" id="ARBA00023163"/>
    </source>
</evidence>
<keyword evidence="3" id="KW-0238">DNA-binding</keyword>
<dbReference type="SUPFAM" id="SSF53850">
    <property type="entry name" value="Periplasmic binding protein-like II"/>
    <property type="match status" value="1"/>
</dbReference>
<dbReference type="RefSeq" id="WP_099517490.1">
    <property type="nucleotide sequence ID" value="NZ_CP016808.1"/>
</dbReference>
<dbReference type="InterPro" id="IPR000847">
    <property type="entry name" value="LysR_HTH_N"/>
</dbReference>
<dbReference type="PRINTS" id="PR00039">
    <property type="entry name" value="HTHLYSR"/>
</dbReference>
<comment type="similarity">
    <text evidence="1">Belongs to the LysR transcriptional regulatory family.</text>
</comment>
<dbReference type="Gene3D" id="3.40.190.10">
    <property type="entry name" value="Periplasmic binding protein-like II"/>
    <property type="match status" value="2"/>
</dbReference>
<organism evidence="6">
    <name type="scientific">Paenibacillus sp. BIHB 4019</name>
    <dbReference type="NCBI Taxonomy" id="1870819"/>
    <lineage>
        <taxon>Bacteria</taxon>
        <taxon>Bacillati</taxon>
        <taxon>Bacillota</taxon>
        <taxon>Bacilli</taxon>
        <taxon>Bacillales</taxon>
        <taxon>Paenibacillaceae</taxon>
        <taxon>Paenibacillus</taxon>
    </lineage>
</organism>
<gene>
    <name evidence="6" type="ORF">BBD42_06335</name>
</gene>
<dbReference type="Gene3D" id="1.10.10.10">
    <property type="entry name" value="Winged helix-like DNA-binding domain superfamily/Winged helix DNA-binding domain"/>
    <property type="match status" value="1"/>
</dbReference>
<evidence type="ECO:0000256" key="2">
    <source>
        <dbReference type="ARBA" id="ARBA00023015"/>
    </source>
</evidence>
<protein>
    <submittedName>
        <fullName evidence="6">LysR family transcriptional regulator</fullName>
    </submittedName>
</protein>
<dbReference type="Pfam" id="PF00126">
    <property type="entry name" value="HTH_1"/>
    <property type="match status" value="1"/>
</dbReference>
<dbReference type="Pfam" id="PF03466">
    <property type="entry name" value="LysR_substrate"/>
    <property type="match status" value="1"/>
</dbReference>
<dbReference type="FunFam" id="1.10.10.10:FF:000001">
    <property type="entry name" value="LysR family transcriptional regulator"/>
    <property type="match status" value="1"/>
</dbReference>
<evidence type="ECO:0000313" key="6">
    <source>
        <dbReference type="EMBL" id="ANY66117.1"/>
    </source>
</evidence>
<dbReference type="PANTHER" id="PTHR30126">
    <property type="entry name" value="HTH-TYPE TRANSCRIPTIONAL REGULATOR"/>
    <property type="match status" value="1"/>
</dbReference>
<keyword evidence="4" id="KW-0804">Transcription</keyword>
<dbReference type="AlphaFoldDB" id="A0A1B2DEH6"/>